<dbReference type="AlphaFoldDB" id="A0AAV7KWB0"/>
<feature type="compositionally biased region" description="Polar residues" evidence="1">
    <location>
        <begin position="29"/>
        <end position="43"/>
    </location>
</feature>
<evidence type="ECO:0000313" key="3">
    <source>
        <dbReference type="Proteomes" id="UP001066276"/>
    </source>
</evidence>
<name>A0AAV7KWB0_PLEWA</name>
<feature type="region of interest" description="Disordered" evidence="1">
    <location>
        <begin position="1"/>
        <end position="76"/>
    </location>
</feature>
<organism evidence="2 3">
    <name type="scientific">Pleurodeles waltl</name>
    <name type="common">Iberian ribbed newt</name>
    <dbReference type="NCBI Taxonomy" id="8319"/>
    <lineage>
        <taxon>Eukaryota</taxon>
        <taxon>Metazoa</taxon>
        <taxon>Chordata</taxon>
        <taxon>Craniata</taxon>
        <taxon>Vertebrata</taxon>
        <taxon>Euteleostomi</taxon>
        <taxon>Amphibia</taxon>
        <taxon>Batrachia</taxon>
        <taxon>Caudata</taxon>
        <taxon>Salamandroidea</taxon>
        <taxon>Salamandridae</taxon>
        <taxon>Pleurodelinae</taxon>
        <taxon>Pleurodeles</taxon>
    </lineage>
</organism>
<dbReference type="Proteomes" id="UP001066276">
    <property type="component" value="Chromosome 12"/>
</dbReference>
<sequence length="240" mass="24985">MWGGGGEELHPPSINLSPRGMGLRIGFASSASSNKLPRTTTRAGGSERGRNPDRSSCHSPVPPDPRGGPGHTQSPRFVSARRGAQCLVCAASPDSAGSPVFASMARLLFFSLQVSGGGAGRTRCSAASPTACPLCHAAKEDADHRSNQPERLPFCARDAPCGFHSPGSRRPQSADRTPRVPLAAFYAARAPAILCAVRSVRYSLLLEPRALGRGSDASRSLPQPSGVSPLHRGGPTLGAY</sequence>
<keyword evidence="3" id="KW-1185">Reference proteome</keyword>
<feature type="region of interest" description="Disordered" evidence="1">
    <location>
        <begin position="213"/>
        <end position="240"/>
    </location>
</feature>
<accession>A0AAV7KWB0</accession>
<dbReference type="EMBL" id="JANPWB010000016">
    <property type="protein sequence ID" value="KAJ1083032.1"/>
    <property type="molecule type" value="Genomic_DNA"/>
</dbReference>
<reference evidence="2" key="1">
    <citation type="journal article" date="2022" name="bioRxiv">
        <title>Sequencing and chromosome-scale assembly of the giantPleurodeles waltlgenome.</title>
        <authorList>
            <person name="Brown T."/>
            <person name="Elewa A."/>
            <person name="Iarovenko S."/>
            <person name="Subramanian E."/>
            <person name="Araus A.J."/>
            <person name="Petzold A."/>
            <person name="Susuki M."/>
            <person name="Suzuki K.-i.T."/>
            <person name="Hayashi T."/>
            <person name="Toyoda A."/>
            <person name="Oliveira C."/>
            <person name="Osipova E."/>
            <person name="Leigh N.D."/>
            <person name="Simon A."/>
            <person name="Yun M.H."/>
        </authorList>
    </citation>
    <scope>NUCLEOTIDE SEQUENCE</scope>
    <source>
        <strain evidence="2">20211129_DDA</strain>
        <tissue evidence="2">Liver</tissue>
    </source>
</reference>
<evidence type="ECO:0000256" key="1">
    <source>
        <dbReference type="SAM" id="MobiDB-lite"/>
    </source>
</evidence>
<feature type="compositionally biased region" description="Polar residues" evidence="1">
    <location>
        <begin position="217"/>
        <end position="226"/>
    </location>
</feature>
<feature type="compositionally biased region" description="Basic and acidic residues" evidence="1">
    <location>
        <begin position="45"/>
        <end position="56"/>
    </location>
</feature>
<proteinExistence type="predicted"/>
<comment type="caution">
    <text evidence="2">The sequence shown here is derived from an EMBL/GenBank/DDBJ whole genome shotgun (WGS) entry which is preliminary data.</text>
</comment>
<gene>
    <name evidence="2" type="ORF">NDU88_003192</name>
</gene>
<evidence type="ECO:0000313" key="2">
    <source>
        <dbReference type="EMBL" id="KAJ1083032.1"/>
    </source>
</evidence>
<protein>
    <submittedName>
        <fullName evidence="2">Uncharacterized protein</fullName>
    </submittedName>
</protein>